<evidence type="ECO:0000256" key="1">
    <source>
        <dbReference type="SAM" id="MobiDB-lite"/>
    </source>
</evidence>
<comment type="caution">
    <text evidence="2">The sequence shown here is derived from an EMBL/GenBank/DDBJ whole genome shotgun (WGS) entry which is preliminary data.</text>
</comment>
<gene>
    <name evidence="2" type="ORF">GALL_409470</name>
</gene>
<proteinExistence type="predicted"/>
<accession>A0A1J5QMX8</accession>
<name>A0A1J5QMX8_9ZZZZ</name>
<reference evidence="2" key="1">
    <citation type="submission" date="2016-10" db="EMBL/GenBank/DDBJ databases">
        <title>Sequence of Gallionella enrichment culture.</title>
        <authorList>
            <person name="Poehlein A."/>
            <person name="Muehling M."/>
            <person name="Daniel R."/>
        </authorList>
    </citation>
    <scope>NUCLEOTIDE SEQUENCE</scope>
</reference>
<dbReference type="AlphaFoldDB" id="A0A1J5QMX8"/>
<organism evidence="2">
    <name type="scientific">mine drainage metagenome</name>
    <dbReference type="NCBI Taxonomy" id="410659"/>
    <lineage>
        <taxon>unclassified sequences</taxon>
        <taxon>metagenomes</taxon>
        <taxon>ecological metagenomes</taxon>
    </lineage>
</organism>
<feature type="compositionally biased region" description="Basic and acidic residues" evidence="1">
    <location>
        <begin position="65"/>
        <end position="88"/>
    </location>
</feature>
<protein>
    <submittedName>
        <fullName evidence="2">Uncharacterized protein</fullName>
    </submittedName>
</protein>
<evidence type="ECO:0000313" key="2">
    <source>
        <dbReference type="EMBL" id="OIQ77357.1"/>
    </source>
</evidence>
<feature type="compositionally biased region" description="Basic and acidic residues" evidence="1">
    <location>
        <begin position="129"/>
        <end position="142"/>
    </location>
</feature>
<dbReference type="EMBL" id="MLJW01001635">
    <property type="protein sequence ID" value="OIQ77357.1"/>
    <property type="molecule type" value="Genomic_DNA"/>
</dbReference>
<feature type="compositionally biased region" description="Low complexity" evidence="1">
    <location>
        <begin position="97"/>
        <end position="110"/>
    </location>
</feature>
<feature type="compositionally biased region" description="Basic and acidic residues" evidence="1">
    <location>
        <begin position="33"/>
        <end position="55"/>
    </location>
</feature>
<sequence>MRIAEPVRRVGHAEAAEDLVEGAGLGVEDPVPDDARDRDREDLRQVVRGPQDARRAGTHVLPDVVEQHGGEQEADQRRQHHHREDHPQRVLKGVPERAVVQQRPVVVQADPDLRGQPALPPVQRVPEVQPERDEDDHGERHGARYQVEPVDAPRSAAVGRDGLHRHRDHLLVRREWGRGVRGPRQGSGPRTRRHHFPVMSFLPDS</sequence>
<feature type="region of interest" description="Disordered" evidence="1">
    <location>
        <begin position="20"/>
        <end position="166"/>
    </location>
</feature>